<keyword evidence="4 7" id="KW-0472">Membrane</keyword>
<evidence type="ECO:0000256" key="2">
    <source>
        <dbReference type="ARBA" id="ARBA00022692"/>
    </source>
</evidence>
<dbReference type="GO" id="GO:0005886">
    <property type="term" value="C:plasma membrane"/>
    <property type="evidence" value="ECO:0007669"/>
    <property type="project" value="UniProtKB-SubCell"/>
</dbReference>
<keyword evidence="2 7" id="KW-0812">Transmembrane</keyword>
<reference evidence="9" key="1">
    <citation type="submission" date="2017-09" db="EMBL/GenBank/DDBJ databases">
        <title>Depth-based differentiation of microbial function through sediment-hosted aquifers and enrichment of novel symbionts in the deep terrestrial subsurface.</title>
        <authorList>
            <person name="Probst A.J."/>
            <person name="Ladd B."/>
            <person name="Jarett J.K."/>
            <person name="Geller-Mcgrath D.E."/>
            <person name="Sieber C.M.K."/>
            <person name="Emerson J.B."/>
            <person name="Anantharaman K."/>
            <person name="Thomas B.C."/>
            <person name="Malmstrom R."/>
            <person name="Stieglmeier M."/>
            <person name="Klingl A."/>
            <person name="Woyke T."/>
            <person name="Ryan C.M."/>
            <person name="Banfield J.F."/>
        </authorList>
    </citation>
    <scope>NUCLEOTIDE SEQUENCE [LARGE SCALE GENOMIC DNA]</scope>
</reference>
<dbReference type="CDD" id="cd08010">
    <property type="entry name" value="MltG_like"/>
    <property type="match status" value="1"/>
</dbReference>
<dbReference type="NCBIfam" id="TIGR00247">
    <property type="entry name" value="endolytic transglycosylase MltG"/>
    <property type="match status" value="1"/>
</dbReference>
<comment type="subcellular location">
    <subcellularLocation>
        <location evidence="7">Cell membrane</location>
        <topology evidence="7">Single-pass membrane protein</topology>
    </subcellularLocation>
</comment>
<evidence type="ECO:0000256" key="3">
    <source>
        <dbReference type="ARBA" id="ARBA00022989"/>
    </source>
</evidence>
<evidence type="ECO:0000256" key="5">
    <source>
        <dbReference type="ARBA" id="ARBA00023239"/>
    </source>
</evidence>
<dbReference type="Pfam" id="PF02618">
    <property type="entry name" value="YceG"/>
    <property type="match status" value="1"/>
</dbReference>
<proteinExistence type="inferred from homology"/>
<feature type="site" description="Important for catalytic activity" evidence="7">
    <location>
        <position position="233"/>
    </location>
</feature>
<dbReference type="Proteomes" id="UP000228626">
    <property type="component" value="Unassembled WGS sequence"/>
</dbReference>
<evidence type="ECO:0000256" key="7">
    <source>
        <dbReference type="HAMAP-Rule" id="MF_02065"/>
    </source>
</evidence>
<accession>A0A2H0V2A6</accession>
<evidence type="ECO:0000256" key="4">
    <source>
        <dbReference type="ARBA" id="ARBA00023136"/>
    </source>
</evidence>
<keyword evidence="5 7" id="KW-0456">Lyase</keyword>
<evidence type="ECO:0000256" key="1">
    <source>
        <dbReference type="ARBA" id="ARBA00022475"/>
    </source>
</evidence>
<sequence length="347" mass="39296">MLQKLTTSMGIILSLIILIGATVYISFWRGINQPARAEGGEVNFIVKEGESVALISDRLAMEGLISKSFYFDWYATFKRIDKKIQAGKYILNKNMNIKEIARKLSAGDVTNQEKTIKIIEGWDINDIAEYLEQKHGFSAKDFIKLTQPGAGTCFAKDICRFSQTDSLPADADLEGYLFPDTYRVYNDASVEDVIAKMLSNFDEKITPEMREDIAIQGKTLHKIIIMASLIEKEVRKVEDMKVVSGIFWNRIERGQPLESCATLAYVLGENKPQYSIEDTKIDSPYNTYQNYGLPPGPISNPGLNAIQAAIYPAKTDYLYFLNELESGETHFAKTFEEHSENKRLYLK</sequence>
<comment type="similarity">
    <text evidence="7">Belongs to the transglycosylase MltG family.</text>
</comment>
<organism evidence="8 9">
    <name type="scientific">Candidatus Falkowbacteria bacterium CG10_big_fil_rev_8_21_14_0_10_43_10</name>
    <dbReference type="NCBI Taxonomy" id="1974567"/>
    <lineage>
        <taxon>Bacteria</taxon>
        <taxon>Candidatus Falkowiibacteriota</taxon>
    </lineage>
</organism>
<dbReference type="InterPro" id="IPR003770">
    <property type="entry name" value="MLTG-like"/>
</dbReference>
<protein>
    <recommendedName>
        <fullName evidence="7">Endolytic murein transglycosylase</fullName>
        <ecNumber evidence="7">4.2.2.29</ecNumber>
    </recommendedName>
    <alternativeName>
        <fullName evidence="7">Peptidoglycan lytic transglycosylase</fullName>
    </alternativeName>
    <alternativeName>
        <fullName evidence="7">Peptidoglycan polymerization terminase</fullName>
    </alternativeName>
</protein>
<dbReference type="Gene3D" id="3.30.1490.480">
    <property type="entry name" value="Endolytic murein transglycosylase"/>
    <property type="match status" value="1"/>
</dbReference>
<comment type="function">
    <text evidence="7">Functions as a peptidoglycan terminase that cleaves nascent peptidoglycan strands endolytically to terminate their elongation.</text>
</comment>
<dbReference type="EC" id="4.2.2.29" evidence="7"/>
<dbReference type="PANTHER" id="PTHR30518:SF2">
    <property type="entry name" value="ENDOLYTIC MUREIN TRANSGLYCOSYLASE"/>
    <property type="match status" value="1"/>
</dbReference>
<keyword evidence="3 7" id="KW-1133">Transmembrane helix</keyword>
<comment type="catalytic activity">
    <reaction evidence="7">
        <text>a peptidoglycan chain = a peptidoglycan chain with N-acetyl-1,6-anhydromuramyl-[peptide] at the reducing end + a peptidoglycan chain with N-acetylglucosamine at the non-reducing end.</text>
        <dbReference type="EC" id="4.2.2.29"/>
    </reaction>
</comment>
<keyword evidence="6 7" id="KW-0961">Cell wall biogenesis/degradation</keyword>
<dbReference type="AlphaFoldDB" id="A0A2H0V2A6"/>
<evidence type="ECO:0000313" key="8">
    <source>
        <dbReference type="EMBL" id="PIR93226.1"/>
    </source>
</evidence>
<dbReference type="EMBL" id="PFAR01000024">
    <property type="protein sequence ID" value="PIR93226.1"/>
    <property type="molecule type" value="Genomic_DNA"/>
</dbReference>
<dbReference type="GO" id="GO:0009252">
    <property type="term" value="P:peptidoglycan biosynthetic process"/>
    <property type="evidence" value="ECO:0007669"/>
    <property type="project" value="UniProtKB-UniRule"/>
</dbReference>
<feature type="transmembrane region" description="Helical" evidence="7">
    <location>
        <begin position="6"/>
        <end position="27"/>
    </location>
</feature>
<dbReference type="HAMAP" id="MF_02065">
    <property type="entry name" value="MltG"/>
    <property type="match status" value="1"/>
</dbReference>
<keyword evidence="1 7" id="KW-1003">Cell membrane</keyword>
<dbReference type="GO" id="GO:0008932">
    <property type="term" value="F:lytic endotransglycosylase activity"/>
    <property type="evidence" value="ECO:0007669"/>
    <property type="project" value="UniProtKB-UniRule"/>
</dbReference>
<gene>
    <name evidence="7" type="primary">mltG</name>
    <name evidence="8" type="ORF">COT99_02075</name>
</gene>
<dbReference type="PANTHER" id="PTHR30518">
    <property type="entry name" value="ENDOLYTIC MUREIN TRANSGLYCOSYLASE"/>
    <property type="match status" value="1"/>
</dbReference>
<evidence type="ECO:0000256" key="6">
    <source>
        <dbReference type="ARBA" id="ARBA00023316"/>
    </source>
</evidence>
<dbReference type="GO" id="GO:0071555">
    <property type="term" value="P:cell wall organization"/>
    <property type="evidence" value="ECO:0007669"/>
    <property type="project" value="UniProtKB-KW"/>
</dbReference>
<evidence type="ECO:0000313" key="9">
    <source>
        <dbReference type="Proteomes" id="UP000228626"/>
    </source>
</evidence>
<name>A0A2H0V2A6_9BACT</name>
<comment type="caution">
    <text evidence="8">The sequence shown here is derived from an EMBL/GenBank/DDBJ whole genome shotgun (WGS) entry which is preliminary data.</text>
</comment>